<dbReference type="PANTHER" id="PTHR46796:SF12">
    <property type="entry name" value="HTH-TYPE DNA-BINDING TRANSCRIPTIONAL ACTIVATOR EUTR"/>
    <property type="match status" value="1"/>
</dbReference>
<accession>A0A2G9C370</accession>
<gene>
    <name evidence="5" type="ORF">CS062_22715</name>
</gene>
<dbReference type="InterPro" id="IPR018060">
    <property type="entry name" value="HTH_AraC"/>
</dbReference>
<reference evidence="5 6" key="1">
    <citation type="submission" date="2017-11" db="EMBL/GenBank/DDBJ databases">
        <title>Draft genome sequence of Mitsuaria sp. HWN-4.</title>
        <authorList>
            <person name="Gundlapally S.R."/>
        </authorList>
    </citation>
    <scope>NUCLEOTIDE SEQUENCE [LARGE SCALE GENOMIC DNA]</scope>
    <source>
        <strain evidence="5 6">HWN-4</strain>
    </source>
</reference>
<dbReference type="Gene3D" id="1.10.10.60">
    <property type="entry name" value="Homeodomain-like"/>
    <property type="match status" value="1"/>
</dbReference>
<dbReference type="InterPro" id="IPR018062">
    <property type="entry name" value="HTH_AraC-typ_CS"/>
</dbReference>
<evidence type="ECO:0000256" key="2">
    <source>
        <dbReference type="ARBA" id="ARBA00023125"/>
    </source>
</evidence>
<evidence type="ECO:0000313" key="6">
    <source>
        <dbReference type="Proteomes" id="UP000231501"/>
    </source>
</evidence>
<keyword evidence="2" id="KW-0238">DNA-binding</keyword>
<dbReference type="SUPFAM" id="SSF48452">
    <property type="entry name" value="TPR-like"/>
    <property type="match status" value="1"/>
</dbReference>
<keyword evidence="3" id="KW-0804">Transcription</keyword>
<proteinExistence type="predicted"/>
<dbReference type="Pfam" id="PF12833">
    <property type="entry name" value="HTH_18"/>
    <property type="match status" value="1"/>
</dbReference>
<dbReference type="RefSeq" id="WP_099863931.1">
    <property type="nucleotide sequence ID" value="NZ_PEOG01000093.1"/>
</dbReference>
<protein>
    <recommendedName>
        <fullName evidence="4">HTH araC/xylS-type domain-containing protein</fullName>
    </recommendedName>
</protein>
<evidence type="ECO:0000256" key="3">
    <source>
        <dbReference type="ARBA" id="ARBA00023163"/>
    </source>
</evidence>
<dbReference type="GO" id="GO:0003700">
    <property type="term" value="F:DNA-binding transcription factor activity"/>
    <property type="evidence" value="ECO:0007669"/>
    <property type="project" value="InterPro"/>
</dbReference>
<sequence length="495" mass="54374">MLLLAMTSLRAAPLHGELARLALEGQLPAALRMGGDHFERLQRTPDTAPQRAALGQLLGRAMLACGREEDAEELFQRQLRHYEAMSRHMVRWYGAMDQGAMLLHLNKPGRAIDCLGPVGDDARAPVAARVEAMAGVAQAMLRAGDCGSAMRSLDAARNLAASLGDPRFAQLVDCMALELATLHRERGGDALNDHALGSVYREGSSDAPDNTLMHQQLGAAADAVRTWSPLVAARMDHLRRMLAADCVGPAAAAQVAHQLAWLRERRLSEFETQARIEGALMLMGRGAAHAASELLAPLTFNEQQMHRSRHALELQYCQAKLHQQQGRHLDALRLYRLHTQHAVQSLRTYAAAGRAPGFLQQARASADAGDAAKLRLPLRYRRAYQFMMDHLTDEHLSVRQVAAHVGVTERALQLAFRTHLGVTPAEMIRTRRVERIHGDLQAGGGEAGVLEVASRWGVKNRSTLVHNYRSRFDETPTQTLRGATDDDTVATRLHG</sequence>
<keyword evidence="6" id="KW-1185">Reference proteome</keyword>
<dbReference type="InterPro" id="IPR009057">
    <property type="entry name" value="Homeodomain-like_sf"/>
</dbReference>
<evidence type="ECO:0000259" key="4">
    <source>
        <dbReference type="PROSITE" id="PS01124"/>
    </source>
</evidence>
<dbReference type="InterPro" id="IPR050204">
    <property type="entry name" value="AraC_XylS_family_regulators"/>
</dbReference>
<dbReference type="SMART" id="SM00342">
    <property type="entry name" value="HTH_ARAC"/>
    <property type="match status" value="1"/>
</dbReference>
<organism evidence="5 6">
    <name type="scientific">Roseateles chitinivorans</name>
    <dbReference type="NCBI Taxonomy" id="2917965"/>
    <lineage>
        <taxon>Bacteria</taxon>
        <taxon>Pseudomonadati</taxon>
        <taxon>Pseudomonadota</taxon>
        <taxon>Betaproteobacteria</taxon>
        <taxon>Burkholderiales</taxon>
        <taxon>Sphaerotilaceae</taxon>
        <taxon>Roseateles</taxon>
    </lineage>
</organism>
<dbReference type="PROSITE" id="PS01124">
    <property type="entry name" value="HTH_ARAC_FAMILY_2"/>
    <property type="match status" value="1"/>
</dbReference>
<dbReference type="InterPro" id="IPR011990">
    <property type="entry name" value="TPR-like_helical_dom_sf"/>
</dbReference>
<dbReference type="PROSITE" id="PS00041">
    <property type="entry name" value="HTH_ARAC_FAMILY_1"/>
    <property type="match status" value="1"/>
</dbReference>
<evidence type="ECO:0000313" key="5">
    <source>
        <dbReference type="EMBL" id="PIM50871.1"/>
    </source>
</evidence>
<keyword evidence="1" id="KW-0805">Transcription regulation</keyword>
<comment type="caution">
    <text evidence="5">The sequence shown here is derived from an EMBL/GenBank/DDBJ whole genome shotgun (WGS) entry which is preliminary data.</text>
</comment>
<dbReference type="OrthoDB" id="9146493at2"/>
<name>A0A2G9C370_9BURK</name>
<evidence type="ECO:0000256" key="1">
    <source>
        <dbReference type="ARBA" id="ARBA00023015"/>
    </source>
</evidence>
<dbReference type="EMBL" id="PEOG01000093">
    <property type="protein sequence ID" value="PIM50871.1"/>
    <property type="molecule type" value="Genomic_DNA"/>
</dbReference>
<dbReference type="AlphaFoldDB" id="A0A2G9C370"/>
<dbReference type="GO" id="GO:0043565">
    <property type="term" value="F:sequence-specific DNA binding"/>
    <property type="evidence" value="ECO:0007669"/>
    <property type="project" value="InterPro"/>
</dbReference>
<dbReference type="PANTHER" id="PTHR46796">
    <property type="entry name" value="HTH-TYPE TRANSCRIPTIONAL ACTIVATOR RHAS-RELATED"/>
    <property type="match status" value="1"/>
</dbReference>
<dbReference type="Proteomes" id="UP000231501">
    <property type="component" value="Unassembled WGS sequence"/>
</dbReference>
<dbReference type="SUPFAM" id="SSF46689">
    <property type="entry name" value="Homeodomain-like"/>
    <property type="match status" value="1"/>
</dbReference>
<feature type="domain" description="HTH araC/xylS-type" evidence="4">
    <location>
        <begin position="381"/>
        <end position="482"/>
    </location>
</feature>